<keyword evidence="3" id="KW-0902">Two-component regulatory system</keyword>
<dbReference type="InterPro" id="IPR003593">
    <property type="entry name" value="AAA+_ATPase"/>
</dbReference>
<dbReference type="InterPro" id="IPR027417">
    <property type="entry name" value="P-loop_NTPase"/>
</dbReference>
<feature type="modified residue" description="4-aspartylphosphate" evidence="8">
    <location>
        <position position="54"/>
    </location>
</feature>
<dbReference type="CDD" id="cd00009">
    <property type="entry name" value="AAA"/>
    <property type="match status" value="1"/>
</dbReference>
<evidence type="ECO:0000256" key="7">
    <source>
        <dbReference type="ARBA" id="ARBA00023163"/>
    </source>
</evidence>
<gene>
    <name evidence="11" type="primary">prsR</name>
    <name evidence="11" type="ORF">ACFFF7_15820</name>
</gene>
<dbReference type="SUPFAM" id="SSF52172">
    <property type="entry name" value="CheY-like"/>
    <property type="match status" value="1"/>
</dbReference>
<name>A0ABV6PM08_9SPHN</name>
<comment type="caution">
    <text evidence="11">The sequence shown here is derived from an EMBL/GenBank/DDBJ whole genome shotgun (WGS) entry which is preliminary data.</text>
</comment>
<evidence type="ECO:0000313" key="11">
    <source>
        <dbReference type="EMBL" id="MFC0590872.1"/>
    </source>
</evidence>
<dbReference type="Proteomes" id="UP001589943">
    <property type="component" value="Unassembled WGS sequence"/>
</dbReference>
<dbReference type="InterPro" id="IPR014264">
    <property type="entry name" value="PEP-CTERM_resp_reg"/>
</dbReference>
<feature type="domain" description="Sigma-54 factor interaction" evidence="9">
    <location>
        <begin position="150"/>
        <end position="379"/>
    </location>
</feature>
<dbReference type="RefSeq" id="WP_379482298.1">
    <property type="nucleotide sequence ID" value="NZ_JBHLTL010000011.1"/>
</dbReference>
<dbReference type="PROSITE" id="PS00676">
    <property type="entry name" value="SIGMA54_INTERACT_2"/>
    <property type="match status" value="1"/>
</dbReference>
<dbReference type="NCBIfam" id="TIGR02915">
    <property type="entry name" value="PEP_resp_reg"/>
    <property type="match status" value="1"/>
</dbReference>
<dbReference type="PROSITE" id="PS50045">
    <property type="entry name" value="SIGMA54_INTERACT_4"/>
    <property type="match status" value="1"/>
</dbReference>
<dbReference type="Pfam" id="PF00072">
    <property type="entry name" value="Response_reg"/>
    <property type="match status" value="1"/>
</dbReference>
<keyword evidence="1" id="KW-0547">Nucleotide-binding</keyword>
<accession>A0ABV6PM08</accession>
<organism evidence="11 12">
    <name type="scientific">Novosphingobium aquiterrae</name>
    <dbReference type="NCBI Taxonomy" id="624388"/>
    <lineage>
        <taxon>Bacteria</taxon>
        <taxon>Pseudomonadati</taxon>
        <taxon>Pseudomonadota</taxon>
        <taxon>Alphaproteobacteria</taxon>
        <taxon>Sphingomonadales</taxon>
        <taxon>Sphingomonadaceae</taxon>
        <taxon>Novosphingobium</taxon>
    </lineage>
</organism>
<dbReference type="InterPro" id="IPR002197">
    <property type="entry name" value="HTH_Fis"/>
</dbReference>
<evidence type="ECO:0000259" key="10">
    <source>
        <dbReference type="PROSITE" id="PS50110"/>
    </source>
</evidence>
<keyword evidence="4" id="KW-0805">Transcription regulation</keyword>
<dbReference type="InterPro" id="IPR058031">
    <property type="entry name" value="AAA_lid_NorR"/>
</dbReference>
<dbReference type="InterPro" id="IPR025943">
    <property type="entry name" value="Sigma_54_int_dom_ATP-bd_2"/>
</dbReference>
<dbReference type="PANTHER" id="PTHR32071:SF113">
    <property type="entry name" value="ALGINATE BIOSYNTHESIS TRANSCRIPTIONAL REGULATORY PROTEIN ALGB"/>
    <property type="match status" value="1"/>
</dbReference>
<protein>
    <submittedName>
        <fullName evidence="11">PEP-CTERM-box response regulator transcription factor</fullName>
    </submittedName>
</protein>
<dbReference type="SUPFAM" id="SSF52540">
    <property type="entry name" value="P-loop containing nucleoside triphosphate hydrolases"/>
    <property type="match status" value="1"/>
</dbReference>
<evidence type="ECO:0000259" key="9">
    <source>
        <dbReference type="PROSITE" id="PS50045"/>
    </source>
</evidence>
<keyword evidence="12" id="KW-1185">Reference proteome</keyword>
<dbReference type="Gene3D" id="1.10.10.60">
    <property type="entry name" value="Homeodomain-like"/>
    <property type="match status" value="1"/>
</dbReference>
<dbReference type="Gene3D" id="3.40.50.2300">
    <property type="match status" value="1"/>
</dbReference>
<dbReference type="PROSITE" id="PS00688">
    <property type="entry name" value="SIGMA54_INTERACT_3"/>
    <property type="match status" value="1"/>
</dbReference>
<dbReference type="PRINTS" id="PR01590">
    <property type="entry name" value="HTHFIS"/>
</dbReference>
<evidence type="ECO:0000256" key="6">
    <source>
        <dbReference type="ARBA" id="ARBA00023159"/>
    </source>
</evidence>
<dbReference type="Gene3D" id="1.10.8.60">
    <property type="match status" value="1"/>
</dbReference>
<sequence>MPETKPKLLIVEDDAGLQAQLKWAYPDFEVIVAGDRASALAALRSEEPAVVTLDLGLPPDPDGTSEGFAVLDAIMALKPDTKVIVASGHGARESALQAIAKGAYDFYQKPVDIEALGLIVRRAFELHRIEGENRRLAVRSDDDNRVLGRMITGAPEMVKVARTIERVANTNVSVMLLGASGTGKELLARGLHDASDRARGAFVAINCAAIPENLLESELFGHEKGAFTGAVKTTEGKIEQAQGGTLFLDEVGDIPLPLQVKLLRFLQERVIERIGARKSIAVDTRIVCATHQDLEAMIGDGRFREDLFYRLAEIVVRIPGLAERPGDAALLAKAFLARFAKEMNPQVKGFSADALAAIDAWHWPGNVRELENRVKRAVIMADGKMIHAHDLDLAAEAAEDSQVLNLKTAREAADRRVIRHALARSEGNISSTAKMLGISRPTLYDLLKQYDMQV</sequence>
<evidence type="ECO:0000256" key="1">
    <source>
        <dbReference type="ARBA" id="ARBA00022741"/>
    </source>
</evidence>
<keyword evidence="6" id="KW-0010">Activator</keyword>
<keyword evidence="2" id="KW-0067">ATP-binding</keyword>
<dbReference type="InterPro" id="IPR002078">
    <property type="entry name" value="Sigma_54_int"/>
</dbReference>
<proteinExistence type="predicted"/>
<dbReference type="SUPFAM" id="SSF46689">
    <property type="entry name" value="Homeodomain-like"/>
    <property type="match status" value="1"/>
</dbReference>
<keyword evidence="5" id="KW-0238">DNA-binding</keyword>
<dbReference type="Pfam" id="PF00158">
    <property type="entry name" value="Sigma54_activat"/>
    <property type="match status" value="1"/>
</dbReference>
<dbReference type="Gene3D" id="3.40.50.300">
    <property type="entry name" value="P-loop containing nucleotide triphosphate hydrolases"/>
    <property type="match status" value="1"/>
</dbReference>
<dbReference type="PANTHER" id="PTHR32071">
    <property type="entry name" value="TRANSCRIPTIONAL REGULATORY PROTEIN"/>
    <property type="match status" value="1"/>
</dbReference>
<evidence type="ECO:0000256" key="3">
    <source>
        <dbReference type="ARBA" id="ARBA00023012"/>
    </source>
</evidence>
<evidence type="ECO:0000313" key="12">
    <source>
        <dbReference type="Proteomes" id="UP001589943"/>
    </source>
</evidence>
<keyword evidence="7" id="KW-0804">Transcription</keyword>
<dbReference type="Pfam" id="PF02954">
    <property type="entry name" value="HTH_8"/>
    <property type="match status" value="1"/>
</dbReference>
<dbReference type="PROSITE" id="PS50110">
    <property type="entry name" value="RESPONSE_REGULATORY"/>
    <property type="match status" value="1"/>
</dbReference>
<evidence type="ECO:0000256" key="2">
    <source>
        <dbReference type="ARBA" id="ARBA00022840"/>
    </source>
</evidence>
<reference evidence="11 12" key="1">
    <citation type="submission" date="2024-09" db="EMBL/GenBank/DDBJ databases">
        <authorList>
            <person name="Sun Q."/>
            <person name="Mori K."/>
        </authorList>
    </citation>
    <scope>NUCLEOTIDE SEQUENCE [LARGE SCALE GENOMIC DNA]</scope>
    <source>
        <strain evidence="11 12">NCAIM B.02537</strain>
    </source>
</reference>
<dbReference type="InterPro" id="IPR009057">
    <property type="entry name" value="Homeodomain-like_sf"/>
</dbReference>
<dbReference type="InterPro" id="IPR025944">
    <property type="entry name" value="Sigma_54_int_dom_CS"/>
</dbReference>
<dbReference type="Pfam" id="PF25601">
    <property type="entry name" value="AAA_lid_14"/>
    <property type="match status" value="1"/>
</dbReference>
<dbReference type="EMBL" id="JBHLTL010000011">
    <property type="protein sequence ID" value="MFC0590872.1"/>
    <property type="molecule type" value="Genomic_DNA"/>
</dbReference>
<dbReference type="InterPro" id="IPR001789">
    <property type="entry name" value="Sig_transdc_resp-reg_receiver"/>
</dbReference>
<evidence type="ECO:0000256" key="8">
    <source>
        <dbReference type="PROSITE-ProRule" id="PRU00169"/>
    </source>
</evidence>
<dbReference type="InterPro" id="IPR011006">
    <property type="entry name" value="CheY-like_superfamily"/>
</dbReference>
<feature type="domain" description="Response regulatory" evidence="10">
    <location>
        <begin position="7"/>
        <end position="124"/>
    </location>
</feature>
<dbReference type="SMART" id="SM00382">
    <property type="entry name" value="AAA"/>
    <property type="match status" value="1"/>
</dbReference>
<dbReference type="SMART" id="SM00448">
    <property type="entry name" value="REC"/>
    <property type="match status" value="1"/>
</dbReference>
<evidence type="ECO:0000256" key="4">
    <source>
        <dbReference type="ARBA" id="ARBA00023015"/>
    </source>
</evidence>
<evidence type="ECO:0000256" key="5">
    <source>
        <dbReference type="ARBA" id="ARBA00023125"/>
    </source>
</evidence>
<keyword evidence="8" id="KW-0597">Phosphoprotein</keyword>